<dbReference type="GeneID" id="38667737"/>
<reference evidence="3" key="2">
    <citation type="submission" date="2018-04" db="EMBL/GenBank/DDBJ databases">
        <title>Complete genome sequence of Sulfodiicoccus acidiphilus strain HS-1.</title>
        <authorList>
            <person name="Sakai H.D."/>
            <person name="Kurosawa N."/>
        </authorList>
    </citation>
    <scope>NUCLEOTIDE SEQUENCE [LARGE SCALE GENOMIC DNA]</scope>
    <source>
        <strain evidence="3">HS-1</strain>
    </source>
</reference>
<organism evidence="1 3">
    <name type="scientific">Sulfodiicoccus acidiphilus</name>
    <dbReference type="NCBI Taxonomy" id="1670455"/>
    <lineage>
        <taxon>Archaea</taxon>
        <taxon>Thermoproteota</taxon>
        <taxon>Thermoprotei</taxon>
        <taxon>Sulfolobales</taxon>
        <taxon>Sulfolobaceae</taxon>
        <taxon>Sulfodiicoccus</taxon>
    </lineage>
</organism>
<dbReference type="Proteomes" id="UP000616143">
    <property type="component" value="Unassembled WGS sequence"/>
</dbReference>
<sequence length="289" mass="31271">MLAIIFDQSITARDVVKRPVLRDHLLVSPELVLLDGVENAVFLGLLWVQPWRILGTTALARVSATGLEVSKKLEGKKVLVFPFSNSYGGLGTDIDGVMAEEALVPSDVVVEVPDSADWKYLLYPHLSLIEQIISEVRDSKVLIVGGGLTGMLAAALLPDVASKVGLFTEGSVPLTLEGVEKVGQISGDWDAILLSSMKSWIRGSLSALDAPRVILPRFSRTWPLNLFKNTLEIFPKPSTYVSHLLGSKRIAKVLESVVGFSDDVLASIPTSKPAVVVEFKRALYKLGGL</sequence>
<evidence type="ECO:0000313" key="2">
    <source>
        <dbReference type="EMBL" id="GGT96020.1"/>
    </source>
</evidence>
<dbReference type="EMBL" id="AP018553">
    <property type="protein sequence ID" value="BBD73897.1"/>
    <property type="molecule type" value="Genomic_DNA"/>
</dbReference>
<evidence type="ECO:0000313" key="1">
    <source>
        <dbReference type="EMBL" id="BBD73897.1"/>
    </source>
</evidence>
<keyword evidence="3" id="KW-1185">Reference proteome</keyword>
<dbReference type="AlphaFoldDB" id="A0A348B6U5"/>
<evidence type="ECO:0000313" key="3">
    <source>
        <dbReference type="Proteomes" id="UP000276741"/>
    </source>
</evidence>
<dbReference type="Gene3D" id="3.90.180.10">
    <property type="entry name" value="Medium-chain alcohol dehydrogenases, catalytic domain"/>
    <property type="match status" value="1"/>
</dbReference>
<dbReference type="Proteomes" id="UP000276741">
    <property type="component" value="Chromosome"/>
</dbReference>
<dbReference type="OrthoDB" id="42836at2157"/>
<dbReference type="KEGG" id="sacd:HS1genome_2286"/>
<dbReference type="SUPFAM" id="SSF50129">
    <property type="entry name" value="GroES-like"/>
    <property type="match status" value="1"/>
</dbReference>
<name>A0A348B6U5_9CREN</name>
<reference evidence="2" key="1">
    <citation type="journal article" date="2014" name="Int. J. Syst. Evol. Microbiol.">
        <title>Complete genome sequence of Corynebacterium casei LMG S-19264T (=DSM 44701T), isolated from a smear-ripened cheese.</title>
        <authorList>
            <consortium name="US DOE Joint Genome Institute (JGI-PGF)"/>
            <person name="Walter F."/>
            <person name="Albersmeier A."/>
            <person name="Kalinowski J."/>
            <person name="Ruckert C."/>
        </authorList>
    </citation>
    <scope>NUCLEOTIDE SEQUENCE</scope>
    <source>
        <strain evidence="2">JCM 31740</strain>
    </source>
</reference>
<gene>
    <name evidence="2" type="ORF">GCM10007116_11910</name>
    <name evidence="1" type="ORF">HS1genome_2286</name>
</gene>
<reference evidence="2" key="4">
    <citation type="submission" date="2020-09" db="EMBL/GenBank/DDBJ databases">
        <authorList>
            <person name="Sun Q."/>
            <person name="Ohkuma M."/>
        </authorList>
    </citation>
    <scope>NUCLEOTIDE SEQUENCE</scope>
    <source>
        <strain evidence="2">JCM 31740</strain>
    </source>
</reference>
<protein>
    <submittedName>
        <fullName evidence="1">Alcohol dehydrogenase</fullName>
    </submittedName>
</protein>
<dbReference type="EMBL" id="BMQS01000010">
    <property type="protein sequence ID" value="GGT96020.1"/>
    <property type="molecule type" value="Genomic_DNA"/>
</dbReference>
<reference evidence="1" key="3">
    <citation type="journal article" date="2019" name="BMC Res. Notes">
        <title>Complete genome sequence of the Sulfodiicoccus acidiphilus strain HS-1T, the first crenarchaeon that lacks polB3, isolated from an acidic hot spring in Ohwaku-dani, Hakone, Japan.</title>
        <authorList>
            <person name="Sakai H.D."/>
            <person name="Kurosawa N."/>
        </authorList>
    </citation>
    <scope>NUCLEOTIDE SEQUENCE</scope>
    <source>
        <strain evidence="1">HS-1</strain>
    </source>
</reference>
<dbReference type="InterPro" id="IPR011032">
    <property type="entry name" value="GroES-like_sf"/>
</dbReference>
<dbReference type="RefSeq" id="WP_126451136.1">
    <property type="nucleotide sequence ID" value="NZ_AP018553.1"/>
</dbReference>
<accession>A0A348B6U5</accession>
<proteinExistence type="predicted"/>